<dbReference type="EMBL" id="NWVD01000002">
    <property type="protein sequence ID" value="PCG09509.1"/>
    <property type="molecule type" value="Genomic_DNA"/>
</dbReference>
<keyword evidence="2" id="KW-1185">Reference proteome</keyword>
<sequence length="371" mass="41254">MVLTKGDDYPIHQTPDPVAYAGTDRNFYDRYYFNGYAPGAEEDGFFAAAMGIYPHINVIDASFCWLIGGRQVNLHASRGLGMERMDTRVGPIAIEVVEPLRILRVTVDAPDERVRADITFTGRAFPLEEPRFTRRNGPRVLMDVTRLTQNGRYAGWVEVDGVRTDVTGWIGTRDRSWGVRPIGAPDAQPPSPPVAPQFYWLWSPCVVEGGDLYFHTNDDAHGRFWNRRATWRPEGGGAADEHHYDDADCTVRWRTGTRRAEAAGITLRDADGETRVDFAIGRTFMMKGLGYGHPTWAHGLSHGEALAVEREDFTPEECDPMQPHHLHVQASVGVTMTGPDGTVRRGKGVLEQLVIGPHAPSGFRDVMDPAS</sequence>
<name>A0A2A4I010_9SPHN</name>
<evidence type="ECO:0000313" key="1">
    <source>
        <dbReference type="EMBL" id="PCG09509.1"/>
    </source>
</evidence>
<organism evidence="1 2">
    <name type="scientific">Sphingomonas ginsenosidimutans</name>
    <dbReference type="NCBI Taxonomy" id="862134"/>
    <lineage>
        <taxon>Bacteria</taxon>
        <taxon>Pseudomonadati</taxon>
        <taxon>Pseudomonadota</taxon>
        <taxon>Alphaproteobacteria</taxon>
        <taxon>Sphingomonadales</taxon>
        <taxon>Sphingomonadaceae</taxon>
        <taxon>Sphingomonas</taxon>
    </lineage>
</organism>
<reference evidence="1 2" key="1">
    <citation type="submission" date="2017-09" db="EMBL/GenBank/DDBJ databases">
        <title>Sphingomonas ginsenosidimutans KACC 14949, whole genome shotgun sequence.</title>
        <authorList>
            <person name="Feng G."/>
            <person name="Zhu H."/>
        </authorList>
    </citation>
    <scope>NUCLEOTIDE SEQUENCE [LARGE SCALE GENOMIC DNA]</scope>
    <source>
        <strain evidence="1 2">KACC 14949</strain>
    </source>
</reference>
<comment type="caution">
    <text evidence="1">The sequence shown here is derived from an EMBL/GenBank/DDBJ whole genome shotgun (WGS) entry which is preliminary data.</text>
</comment>
<dbReference type="SUPFAM" id="SSF159245">
    <property type="entry name" value="AttH-like"/>
    <property type="match status" value="1"/>
</dbReference>
<dbReference type="RefSeq" id="WP_066491527.1">
    <property type="nucleotide sequence ID" value="NZ_JAIEOT010000087.1"/>
</dbReference>
<evidence type="ECO:0000313" key="2">
    <source>
        <dbReference type="Proteomes" id="UP000218784"/>
    </source>
</evidence>
<gene>
    <name evidence="1" type="ORF">COA17_06420</name>
</gene>
<proteinExistence type="predicted"/>
<protein>
    <submittedName>
        <fullName evidence="1">Uncharacterized protein</fullName>
    </submittedName>
</protein>
<dbReference type="AlphaFoldDB" id="A0A2A4I010"/>
<accession>A0A2A4I010</accession>
<dbReference type="Proteomes" id="UP000218784">
    <property type="component" value="Unassembled WGS sequence"/>
</dbReference>